<dbReference type="Pfam" id="PF14292">
    <property type="entry name" value="SusE"/>
    <property type="match status" value="1"/>
</dbReference>
<dbReference type="GO" id="GO:2001070">
    <property type="term" value="F:starch binding"/>
    <property type="evidence" value="ECO:0007669"/>
    <property type="project" value="InterPro"/>
</dbReference>
<proteinExistence type="predicted"/>
<comment type="caution">
    <text evidence="2">The sequence shown here is derived from an EMBL/GenBank/DDBJ whole genome shotgun (WGS) entry which is preliminary data.</text>
</comment>
<feature type="domain" description="SusE outer membrane protein" evidence="1">
    <location>
        <begin position="22"/>
        <end position="126"/>
    </location>
</feature>
<dbReference type="Proteomes" id="UP001152599">
    <property type="component" value="Unassembled WGS sequence"/>
</dbReference>
<sequence length="379" mass="42010">MKNIFKYIMLLIPILFIWSCQDDDDKVIASATSAPIVLEAESNAVNLDPNYKNNPALTLIWSHANYNVQVIPQYEILFSLSEAFENPNNVFNTSNRNKTWTVEEINVLVQEMGMAPNEVGTLYAKVISSLGDQGQLAMESNVVSFQMTPYTTYSFNDYYLVGNATAAGWNPNNNNQALFRNPNSENEFSFTGYFDSASAGDMNEGRFKLIETLGMWQPQWGDSRNEGEDAFATSGDVAGNPGTQDGDPGRFGVPASGYYTFGINFNTLTYTITPFDASSATVYDRVGIIGDATVTGWDGDTAMMRNTEFDPHNWYLHNVELENGEIKFRANNAWDVSWGSTTSYSGVGELGGPNIPVTSGVYNIWFNDLTGEYQLIPQD</sequence>
<dbReference type="GO" id="GO:0019867">
    <property type="term" value="C:outer membrane"/>
    <property type="evidence" value="ECO:0007669"/>
    <property type="project" value="InterPro"/>
</dbReference>
<evidence type="ECO:0000259" key="1">
    <source>
        <dbReference type="Pfam" id="PF14292"/>
    </source>
</evidence>
<evidence type="ECO:0000313" key="3">
    <source>
        <dbReference type="Proteomes" id="UP001152599"/>
    </source>
</evidence>
<dbReference type="AlphaFoldDB" id="A0A9X4MUD6"/>
<keyword evidence="3" id="KW-1185">Reference proteome</keyword>
<evidence type="ECO:0000313" key="2">
    <source>
        <dbReference type="EMBL" id="MDG4945008.1"/>
    </source>
</evidence>
<dbReference type="Gene3D" id="2.60.40.3620">
    <property type="match status" value="2"/>
</dbReference>
<dbReference type="EMBL" id="JANCMU010000001">
    <property type="protein sequence ID" value="MDG4945008.1"/>
    <property type="molecule type" value="Genomic_DNA"/>
</dbReference>
<organism evidence="2 3">
    <name type="scientific">Profundicola chukchiensis</name>
    <dbReference type="NCBI Taxonomy" id="2961959"/>
    <lineage>
        <taxon>Bacteria</taxon>
        <taxon>Pseudomonadati</taxon>
        <taxon>Bacteroidota</taxon>
        <taxon>Flavobacteriia</taxon>
        <taxon>Flavobacteriales</taxon>
        <taxon>Weeksellaceae</taxon>
        <taxon>Profundicola</taxon>
    </lineage>
</organism>
<dbReference type="InterPro" id="IPR025970">
    <property type="entry name" value="SusE"/>
</dbReference>
<accession>A0A9X4MUD6</accession>
<reference evidence="2" key="1">
    <citation type="submission" date="2022-07" db="EMBL/GenBank/DDBJ databases">
        <title>Description and genome-wide analysis of Profundicola chukchiensis gen. nov., sp. nov., marine bacteria isolated from bottom sediments of the Chukchi Sea.</title>
        <authorList>
            <person name="Romanenko L."/>
            <person name="Otstavnykh N."/>
            <person name="Kurilenko V."/>
            <person name="Eremeev V."/>
            <person name="Velansky P."/>
            <person name="Mikhailov V."/>
            <person name="Isaeva M."/>
        </authorList>
    </citation>
    <scope>NUCLEOTIDE SEQUENCE</scope>
    <source>
        <strain evidence="2">KMM 9713</strain>
    </source>
</reference>
<gene>
    <name evidence="2" type="ORF">NMK71_01150</name>
</gene>
<name>A0A9X4MUD6_9FLAO</name>
<protein>
    <submittedName>
        <fullName evidence="2">SusE domain-containing protein</fullName>
    </submittedName>
</protein>
<dbReference type="RefSeq" id="WP_304419751.1">
    <property type="nucleotide sequence ID" value="NZ_JANCMU010000001.1"/>
</dbReference>